<dbReference type="EMBL" id="PGTL01000109">
    <property type="protein sequence ID" value="PJF41171.1"/>
    <property type="molecule type" value="Genomic_DNA"/>
</dbReference>
<proteinExistence type="predicted"/>
<comment type="caution">
    <text evidence="3">The sequence shown here is derived from an EMBL/GenBank/DDBJ whole genome shotgun (WGS) entry which is preliminary data.</text>
</comment>
<dbReference type="SUPFAM" id="SSF52518">
    <property type="entry name" value="Thiamin diphosphate-binding fold (THDP-binding)"/>
    <property type="match status" value="1"/>
</dbReference>
<dbReference type="Gene3D" id="3.40.50.970">
    <property type="match status" value="1"/>
</dbReference>
<feature type="domain" description="Transketolase-like pyrimidine-binding" evidence="2">
    <location>
        <begin position="3"/>
        <end position="82"/>
    </location>
</feature>
<dbReference type="AlphaFoldDB" id="A0A2M8PUE4"/>
<dbReference type="PANTHER" id="PTHR43257:SF2">
    <property type="entry name" value="PYRUVATE DEHYDROGENASE E1 COMPONENT SUBUNIT BETA"/>
    <property type="match status" value="1"/>
</dbReference>
<dbReference type="Proteomes" id="UP000228947">
    <property type="component" value="Unassembled WGS sequence"/>
</dbReference>
<accession>A0A2M8PUE4</accession>
<keyword evidence="1" id="KW-0786">Thiamine pyrophosphate</keyword>
<evidence type="ECO:0000256" key="1">
    <source>
        <dbReference type="ARBA" id="ARBA00023052"/>
    </source>
</evidence>
<dbReference type="Pfam" id="PF02779">
    <property type="entry name" value="Transket_pyr"/>
    <property type="match status" value="1"/>
</dbReference>
<name>A0A2M8PUE4_9CHLR</name>
<evidence type="ECO:0000259" key="2">
    <source>
        <dbReference type="Pfam" id="PF02779"/>
    </source>
</evidence>
<dbReference type="InterPro" id="IPR029061">
    <property type="entry name" value="THDP-binding"/>
</dbReference>
<gene>
    <name evidence="3" type="ORF">CUN50_06220</name>
</gene>
<dbReference type="InterPro" id="IPR005475">
    <property type="entry name" value="Transketolase-like_Pyr-bd"/>
</dbReference>
<evidence type="ECO:0000313" key="3">
    <source>
        <dbReference type="EMBL" id="PJF41171.1"/>
    </source>
</evidence>
<organism evidence="3 4">
    <name type="scientific">Candidatus Thermofonsia Clade 1 bacterium</name>
    <dbReference type="NCBI Taxonomy" id="2364210"/>
    <lineage>
        <taxon>Bacteria</taxon>
        <taxon>Bacillati</taxon>
        <taxon>Chloroflexota</taxon>
        <taxon>Candidatus Thermofontia</taxon>
        <taxon>Candidatus Thermofonsia Clade 1</taxon>
    </lineage>
</organism>
<feature type="non-terminal residue" evidence="3">
    <location>
        <position position="82"/>
    </location>
</feature>
<protein>
    <submittedName>
        <fullName evidence="3">Alpha-ketoacid dehydrogenase subunit beta</fullName>
    </submittedName>
</protein>
<sequence>MRELTYSEAIREALAEEMARDASVFLIGEDVGVFGGVFGVTQGLLDQFGEARVLDTPISESAIIGAALGAAMMGMRPVVEIM</sequence>
<dbReference type="PANTHER" id="PTHR43257">
    <property type="entry name" value="PYRUVATE DEHYDROGENASE E1 COMPONENT BETA SUBUNIT"/>
    <property type="match status" value="1"/>
</dbReference>
<evidence type="ECO:0000313" key="4">
    <source>
        <dbReference type="Proteomes" id="UP000228947"/>
    </source>
</evidence>
<reference evidence="3 4" key="1">
    <citation type="submission" date="2017-11" db="EMBL/GenBank/DDBJ databases">
        <title>Evolution of Phototrophy in the Chloroflexi Phylum Driven by Horizontal Gene Transfer.</title>
        <authorList>
            <person name="Ward L.M."/>
            <person name="Hemp J."/>
            <person name="Shih P.M."/>
            <person name="Mcglynn S.E."/>
            <person name="Fischer W."/>
        </authorList>
    </citation>
    <scope>NUCLEOTIDE SEQUENCE [LARGE SCALE GENOMIC DNA]</scope>
    <source>
        <strain evidence="3">CP1_1M</strain>
    </source>
</reference>